<evidence type="ECO:0000313" key="4">
    <source>
        <dbReference type="Proteomes" id="UP000014160"/>
    </source>
</evidence>
<reference evidence="2 4" key="2">
    <citation type="submission" date="2013-03" db="EMBL/GenBank/DDBJ databases">
        <title>The Genome Sequence of Enterococcus gilvus ATCC BAA-350 (PacBio/Illumina hybrid assembly).</title>
        <authorList>
            <consortium name="The Broad Institute Genomics Platform"/>
            <consortium name="The Broad Institute Genome Sequencing Center for Infectious Disease"/>
            <person name="Earl A."/>
            <person name="Russ C."/>
            <person name="Gilmore M."/>
            <person name="Surin D."/>
            <person name="Walker B."/>
            <person name="Young S."/>
            <person name="Zeng Q."/>
            <person name="Gargeya S."/>
            <person name="Fitzgerald M."/>
            <person name="Haas B."/>
            <person name="Abouelleil A."/>
            <person name="Allen A.W."/>
            <person name="Alvarado L."/>
            <person name="Arachchi H.M."/>
            <person name="Berlin A.M."/>
            <person name="Chapman S.B."/>
            <person name="Gainer-Dewar J."/>
            <person name="Goldberg J."/>
            <person name="Griggs A."/>
            <person name="Gujja S."/>
            <person name="Hansen M."/>
            <person name="Howarth C."/>
            <person name="Imamovic A."/>
            <person name="Ireland A."/>
            <person name="Larimer J."/>
            <person name="McCowan C."/>
            <person name="Murphy C."/>
            <person name="Pearson M."/>
            <person name="Poon T.W."/>
            <person name="Priest M."/>
            <person name="Roberts A."/>
            <person name="Saif S."/>
            <person name="Shea T."/>
            <person name="Sisk P."/>
            <person name="Sykes S."/>
            <person name="Wortman J."/>
            <person name="Nusbaum C."/>
            <person name="Birren B."/>
        </authorList>
    </citation>
    <scope>NUCLEOTIDE SEQUENCE [LARGE SCALE GENOMIC DNA]</scope>
    <source>
        <strain evidence="2 4">ATCC BAA-350</strain>
    </source>
</reference>
<keyword evidence="4" id="KW-1185">Reference proteome</keyword>
<dbReference type="EMBL" id="ASWH01000001">
    <property type="protein sequence ID" value="EOW83553.1"/>
    <property type="molecule type" value="Genomic_DNA"/>
</dbReference>
<dbReference type="AlphaFoldDB" id="R2XQR4"/>
<comment type="caution">
    <text evidence="1">The sequence shown here is derived from an EMBL/GenBank/DDBJ whole genome shotgun (WGS) entry which is preliminary data.</text>
</comment>
<organism evidence="1 3">
    <name type="scientific">Enterococcus gilvus ATCC BAA-350</name>
    <dbReference type="NCBI Taxonomy" id="1158614"/>
    <lineage>
        <taxon>Bacteria</taxon>
        <taxon>Bacillati</taxon>
        <taxon>Bacillota</taxon>
        <taxon>Bacilli</taxon>
        <taxon>Lactobacillales</taxon>
        <taxon>Enterococcaceae</taxon>
        <taxon>Enterococcus</taxon>
    </lineage>
</organism>
<proteinExistence type="predicted"/>
<evidence type="ECO:0000313" key="1">
    <source>
        <dbReference type="EMBL" id="EOI56873.1"/>
    </source>
</evidence>
<name>R2XQR4_9ENTE</name>
<dbReference type="RefSeq" id="WP_010779506.1">
    <property type="nucleotide sequence ID" value="NZ_ASWH01000001.1"/>
</dbReference>
<sequence length="191" mass="22308">MGNNTKAIIIVHGKSELTIAQFIKSNLRLPIEIVSRDKGRSSIQIGSLDNLLTDFRFKNIKNFVKTFSSVEFNKKEMINCKIFMIMDLDDADISAQESYKNKIMFNKYWFKEYIEPIYNNRNLEDVLKEMGYPYAKTKSKKGEYVTVFPVADARGADRKQIEEFCEACKKCKNTNMEILLEYCLQQTVKYI</sequence>
<dbReference type="HOGENOM" id="CLU_119857_0_0_9"/>
<evidence type="ECO:0000313" key="3">
    <source>
        <dbReference type="Proteomes" id="UP000013750"/>
    </source>
</evidence>
<dbReference type="Proteomes" id="UP000014160">
    <property type="component" value="Unassembled WGS sequence"/>
</dbReference>
<gene>
    <name evidence="2" type="ORF">I592_02912</name>
    <name evidence="1" type="ORF">UKC_01058</name>
</gene>
<dbReference type="EMBL" id="AJDQ01000006">
    <property type="protein sequence ID" value="EOI56873.1"/>
    <property type="molecule type" value="Genomic_DNA"/>
</dbReference>
<dbReference type="Proteomes" id="UP000013750">
    <property type="component" value="Unassembled WGS sequence"/>
</dbReference>
<dbReference type="eggNOG" id="ENOG5032A5E">
    <property type="taxonomic scope" value="Bacteria"/>
</dbReference>
<accession>R2XQR4</accession>
<protein>
    <submittedName>
        <fullName evidence="1">Uncharacterized protein</fullName>
    </submittedName>
</protein>
<evidence type="ECO:0000313" key="2">
    <source>
        <dbReference type="EMBL" id="EOW83553.1"/>
    </source>
</evidence>
<dbReference type="PATRIC" id="fig|1158614.3.peg.1089"/>
<dbReference type="OrthoDB" id="3078265at2"/>
<reference evidence="1 3" key="1">
    <citation type="submission" date="2013-02" db="EMBL/GenBank/DDBJ databases">
        <title>The Genome Sequence of Enterococcus gilvus ATCC BAA-350.</title>
        <authorList>
            <consortium name="The Broad Institute Genome Sequencing Platform"/>
            <consortium name="The Broad Institute Genome Sequencing Center for Infectious Disease"/>
            <person name="Earl A.M."/>
            <person name="Gilmore M.S."/>
            <person name="Lebreton F."/>
            <person name="Walker B."/>
            <person name="Young S.K."/>
            <person name="Zeng Q."/>
            <person name="Gargeya S."/>
            <person name="Fitzgerald M."/>
            <person name="Haas B."/>
            <person name="Abouelleil A."/>
            <person name="Alvarado L."/>
            <person name="Arachchi H.M."/>
            <person name="Berlin A.M."/>
            <person name="Chapman S.B."/>
            <person name="Dewar J."/>
            <person name="Goldberg J."/>
            <person name="Griggs A."/>
            <person name="Gujja S."/>
            <person name="Hansen M."/>
            <person name="Howarth C."/>
            <person name="Imamovic A."/>
            <person name="Larimer J."/>
            <person name="McCowan C."/>
            <person name="Murphy C."/>
            <person name="Neiman D."/>
            <person name="Pearson M."/>
            <person name="Priest M."/>
            <person name="Roberts A."/>
            <person name="Saif S."/>
            <person name="Shea T."/>
            <person name="Sisk P."/>
            <person name="Sykes S."/>
            <person name="Wortman J."/>
            <person name="Nusbaum C."/>
            <person name="Birren B."/>
        </authorList>
    </citation>
    <scope>NUCLEOTIDE SEQUENCE [LARGE SCALE GENOMIC DNA]</scope>
    <source>
        <strain evidence="1 3">ATCC BAA-350</strain>
    </source>
</reference>